<dbReference type="InterPro" id="IPR004360">
    <property type="entry name" value="Glyas_Fos-R_dOase_dom"/>
</dbReference>
<name>A0ABR9DSY4_9MICO</name>
<dbReference type="Pfam" id="PF00903">
    <property type="entry name" value="Glyoxalase"/>
    <property type="match status" value="1"/>
</dbReference>
<keyword evidence="4" id="KW-1185">Reference proteome</keyword>
<gene>
    <name evidence="3" type="ORF">IGS67_11190</name>
</gene>
<dbReference type="InterPro" id="IPR029068">
    <property type="entry name" value="Glyas_Bleomycin-R_OHBP_Dase"/>
</dbReference>
<sequence>MRRAGPRHGEGRDDGWSCHASSSGGRGPQDRLRRYRGRRPSVGSRPPEPEGPLRIALTSIFVDDQRAARAFDTDVLGFVVKHEVPVGDDLCLTVVSADDPDGTELLLEPSGHPAG</sequence>
<feature type="domain" description="Glyoxalase/fosfomycin resistance/dioxygenase" evidence="2">
    <location>
        <begin position="55"/>
        <end position="114"/>
    </location>
</feature>
<proteinExistence type="predicted"/>
<feature type="compositionally biased region" description="Basic and acidic residues" evidence="1">
    <location>
        <begin position="7"/>
        <end position="16"/>
    </location>
</feature>
<dbReference type="EMBL" id="JACZDF010000006">
    <property type="protein sequence ID" value="MBD9700049.1"/>
    <property type="molecule type" value="Genomic_DNA"/>
</dbReference>
<protein>
    <recommendedName>
        <fullName evidence="2">Glyoxalase/fosfomycin resistance/dioxygenase domain-containing protein</fullName>
    </recommendedName>
</protein>
<comment type="caution">
    <text evidence="3">The sequence shown here is derived from an EMBL/GenBank/DDBJ whole genome shotgun (WGS) entry which is preliminary data.</text>
</comment>
<feature type="region of interest" description="Disordered" evidence="1">
    <location>
        <begin position="1"/>
        <end position="52"/>
    </location>
</feature>
<dbReference type="Proteomes" id="UP000642107">
    <property type="component" value="Unassembled WGS sequence"/>
</dbReference>
<evidence type="ECO:0000313" key="4">
    <source>
        <dbReference type="Proteomes" id="UP000642107"/>
    </source>
</evidence>
<dbReference type="SUPFAM" id="SSF54593">
    <property type="entry name" value="Glyoxalase/Bleomycin resistance protein/Dihydroxybiphenyl dioxygenase"/>
    <property type="match status" value="1"/>
</dbReference>
<reference evidence="3 4" key="1">
    <citation type="submission" date="2020-09" db="EMBL/GenBank/DDBJ databases">
        <title>Flavimobilis rhizosphaerae sp. nov., isolated from rhizosphere soil of Spartina alterniflora.</title>
        <authorList>
            <person name="Hanqin C."/>
        </authorList>
    </citation>
    <scope>NUCLEOTIDE SEQUENCE [LARGE SCALE GENOMIC DNA]</scope>
    <source>
        <strain evidence="3 4">GY 10621</strain>
    </source>
</reference>
<organism evidence="3 4">
    <name type="scientific">Flavimobilis rhizosphaerae</name>
    <dbReference type="NCBI Taxonomy" id="2775421"/>
    <lineage>
        <taxon>Bacteria</taxon>
        <taxon>Bacillati</taxon>
        <taxon>Actinomycetota</taxon>
        <taxon>Actinomycetes</taxon>
        <taxon>Micrococcales</taxon>
        <taxon>Jonesiaceae</taxon>
        <taxon>Flavimobilis</taxon>
    </lineage>
</organism>
<evidence type="ECO:0000259" key="2">
    <source>
        <dbReference type="Pfam" id="PF00903"/>
    </source>
</evidence>
<evidence type="ECO:0000313" key="3">
    <source>
        <dbReference type="EMBL" id="MBD9700049.1"/>
    </source>
</evidence>
<accession>A0ABR9DSY4</accession>
<dbReference type="Gene3D" id="3.10.180.10">
    <property type="entry name" value="2,3-Dihydroxybiphenyl 1,2-Dioxygenase, domain 1"/>
    <property type="match status" value="1"/>
</dbReference>
<dbReference type="RefSeq" id="WP_192280972.1">
    <property type="nucleotide sequence ID" value="NZ_JACZDF010000006.1"/>
</dbReference>
<evidence type="ECO:0000256" key="1">
    <source>
        <dbReference type="SAM" id="MobiDB-lite"/>
    </source>
</evidence>